<dbReference type="EMBL" id="GGFM01010871">
    <property type="protein sequence ID" value="MBW31622.1"/>
    <property type="molecule type" value="Transcribed_RNA"/>
</dbReference>
<keyword evidence="1" id="KW-0732">Signal</keyword>
<feature type="chain" id="PRO_5014811470" evidence="1">
    <location>
        <begin position="22"/>
        <end position="109"/>
    </location>
</feature>
<protein>
    <submittedName>
        <fullName evidence="2">Putative secreted peptide</fullName>
    </submittedName>
</protein>
<proteinExistence type="predicted"/>
<accession>A0A2M3ZT05</accession>
<name>A0A2M3ZT05_9DIPT</name>
<organism evidence="2">
    <name type="scientific">Anopheles braziliensis</name>
    <dbReference type="NCBI Taxonomy" id="58242"/>
    <lineage>
        <taxon>Eukaryota</taxon>
        <taxon>Metazoa</taxon>
        <taxon>Ecdysozoa</taxon>
        <taxon>Arthropoda</taxon>
        <taxon>Hexapoda</taxon>
        <taxon>Insecta</taxon>
        <taxon>Pterygota</taxon>
        <taxon>Neoptera</taxon>
        <taxon>Endopterygota</taxon>
        <taxon>Diptera</taxon>
        <taxon>Nematocera</taxon>
        <taxon>Culicoidea</taxon>
        <taxon>Culicidae</taxon>
        <taxon>Anophelinae</taxon>
        <taxon>Anopheles</taxon>
    </lineage>
</organism>
<reference evidence="2" key="1">
    <citation type="submission" date="2018-01" db="EMBL/GenBank/DDBJ databases">
        <title>An insight into the sialome of Amazonian anophelines.</title>
        <authorList>
            <person name="Ribeiro J.M."/>
            <person name="Scarpassa V."/>
            <person name="Calvo E."/>
        </authorList>
    </citation>
    <scope>NUCLEOTIDE SEQUENCE</scope>
    <source>
        <tissue evidence="2">Salivary glands</tissue>
    </source>
</reference>
<sequence length="109" mass="12614">MCFFFLLVGLIWLRLCPNCFVQPAPLKASIFRALSQMAFLRTDMAHHPDGTTHICSSECYKTVTKGFCICIYSFMILFCLSQKYNCSLLFTLYYLQGNVRGSNFRTMYT</sequence>
<feature type="signal peptide" evidence="1">
    <location>
        <begin position="1"/>
        <end position="21"/>
    </location>
</feature>
<evidence type="ECO:0000256" key="1">
    <source>
        <dbReference type="SAM" id="SignalP"/>
    </source>
</evidence>
<dbReference type="AlphaFoldDB" id="A0A2M3ZT05"/>
<evidence type="ECO:0000313" key="2">
    <source>
        <dbReference type="EMBL" id="MBW31622.1"/>
    </source>
</evidence>